<feature type="transmembrane region" description="Helical" evidence="1">
    <location>
        <begin position="29"/>
        <end position="53"/>
    </location>
</feature>
<accession>A0A931CEE3</accession>
<dbReference type="EMBL" id="JADQTO010000016">
    <property type="protein sequence ID" value="MBG0565673.1"/>
    <property type="molecule type" value="Genomic_DNA"/>
</dbReference>
<name>A0A931CEE3_9ACTN</name>
<evidence type="ECO:0000313" key="2">
    <source>
        <dbReference type="EMBL" id="MBG0565673.1"/>
    </source>
</evidence>
<feature type="transmembrane region" description="Helical" evidence="1">
    <location>
        <begin position="142"/>
        <end position="161"/>
    </location>
</feature>
<reference evidence="2" key="1">
    <citation type="submission" date="2020-11" db="EMBL/GenBank/DDBJ databases">
        <title>Isolation and identification of active actinomycetes.</title>
        <authorList>
            <person name="Sun X."/>
        </authorList>
    </citation>
    <scope>NUCLEOTIDE SEQUENCE</scope>
    <source>
        <strain evidence="2">NEAU-A11</strain>
    </source>
</reference>
<keyword evidence="1" id="KW-0812">Transmembrane</keyword>
<sequence>MMQPTHDPFFRQAASAGLPDNWPHPARPLLLMFGGGYFILMTAGVLAGAGWAASAGDPVTAILLAAAAVYLGHLAGATLSHLRYPRRGGSPPMLGVDDHAEQGLTFTYARMPYYWLFSLLAMTVLVLVAAVIATAASGPPGGWIMAAVATAAIAYLVWYIAGVLHRAPGRVVLTPAGIYHRSLAAEYFTPWDAVYDVEVATDQPMIVIKAYPSPRARQNRFAGRRNRFEEQFLPFLVIGAYWLGANARPTYQALDHYLRHPEQRTVLNSTAALNT</sequence>
<evidence type="ECO:0008006" key="4">
    <source>
        <dbReference type="Google" id="ProtNLM"/>
    </source>
</evidence>
<comment type="caution">
    <text evidence="2">The sequence shown here is derived from an EMBL/GenBank/DDBJ whole genome shotgun (WGS) entry which is preliminary data.</text>
</comment>
<feature type="transmembrane region" description="Helical" evidence="1">
    <location>
        <begin position="59"/>
        <end position="79"/>
    </location>
</feature>
<evidence type="ECO:0000313" key="3">
    <source>
        <dbReference type="Proteomes" id="UP000598146"/>
    </source>
</evidence>
<evidence type="ECO:0000256" key="1">
    <source>
        <dbReference type="SAM" id="Phobius"/>
    </source>
</evidence>
<gene>
    <name evidence="2" type="ORF">I4J89_29905</name>
</gene>
<feature type="transmembrane region" description="Helical" evidence="1">
    <location>
        <begin position="113"/>
        <end position="136"/>
    </location>
</feature>
<dbReference type="RefSeq" id="WP_196417451.1">
    <property type="nucleotide sequence ID" value="NZ_JADQTO010000016.1"/>
</dbReference>
<dbReference type="Proteomes" id="UP000598146">
    <property type="component" value="Unassembled WGS sequence"/>
</dbReference>
<dbReference type="AlphaFoldDB" id="A0A931CEE3"/>
<organism evidence="2 3">
    <name type="scientific">Actinoplanes aureus</name>
    <dbReference type="NCBI Taxonomy" id="2792083"/>
    <lineage>
        <taxon>Bacteria</taxon>
        <taxon>Bacillati</taxon>
        <taxon>Actinomycetota</taxon>
        <taxon>Actinomycetes</taxon>
        <taxon>Micromonosporales</taxon>
        <taxon>Micromonosporaceae</taxon>
        <taxon>Actinoplanes</taxon>
    </lineage>
</organism>
<proteinExistence type="predicted"/>
<protein>
    <recommendedName>
        <fullName evidence="4">PH domain-containing protein</fullName>
    </recommendedName>
</protein>
<keyword evidence="1" id="KW-1133">Transmembrane helix</keyword>
<keyword evidence="1" id="KW-0472">Membrane</keyword>
<keyword evidence="3" id="KW-1185">Reference proteome</keyword>